<keyword evidence="9" id="KW-0456">Lyase</keyword>
<evidence type="ECO:0000259" key="13">
    <source>
        <dbReference type="Pfam" id="PF00291"/>
    </source>
</evidence>
<dbReference type="RefSeq" id="WP_069203670.1">
    <property type="nucleotide sequence ID" value="NZ_CP014168.1"/>
</dbReference>
<comment type="cofactor">
    <cofactor evidence="1 12">
        <name>pyridoxal 5'-phosphate</name>
        <dbReference type="ChEBI" id="CHEBI:597326"/>
    </cofactor>
</comment>
<protein>
    <recommendedName>
        <fullName evidence="5 11">Threonine synthase</fullName>
        <ecNumber evidence="4 11">4.2.3.1</ecNumber>
    </recommendedName>
</protein>
<dbReference type="PANTHER" id="PTHR42690:SF1">
    <property type="entry name" value="THREONINE SYNTHASE-LIKE 2"/>
    <property type="match status" value="1"/>
</dbReference>
<proteinExistence type="inferred from homology"/>
<dbReference type="Pfam" id="PF24857">
    <property type="entry name" value="THR4_C"/>
    <property type="match status" value="1"/>
</dbReference>
<dbReference type="GO" id="GO:0009088">
    <property type="term" value="P:threonine biosynthetic process"/>
    <property type="evidence" value="ECO:0007669"/>
    <property type="project" value="UniProtKB-UniRule"/>
</dbReference>
<evidence type="ECO:0000313" key="15">
    <source>
        <dbReference type="EMBL" id="AOH83086.1"/>
    </source>
</evidence>
<dbReference type="Gene3D" id="3.40.50.1100">
    <property type="match status" value="2"/>
</dbReference>
<keyword evidence="16" id="KW-1185">Reference proteome</keyword>
<dbReference type="InterPro" id="IPR037158">
    <property type="entry name" value="Thr_synth_N_sf"/>
</dbReference>
<dbReference type="EMBL" id="CP014168">
    <property type="protein sequence ID" value="AOH83086.1"/>
    <property type="molecule type" value="Genomic_DNA"/>
</dbReference>
<feature type="modified residue" description="N6-(pyridoxal phosphate)lysine" evidence="12">
    <location>
        <position position="112"/>
    </location>
</feature>
<keyword evidence="8 12" id="KW-0663">Pyridoxal phosphate</keyword>
<dbReference type="AlphaFoldDB" id="A0A1B3Z6P8"/>
<dbReference type="GO" id="GO:0004795">
    <property type="term" value="F:threonine synthase activity"/>
    <property type="evidence" value="ECO:0007669"/>
    <property type="project" value="UniProtKB-UniRule"/>
</dbReference>
<dbReference type="Proteomes" id="UP000094256">
    <property type="component" value="Chromosome"/>
</dbReference>
<organism evidence="15 16">
    <name type="scientific">Sphingomonas panacis</name>
    <dbReference type="NCBI Taxonomy" id="1560345"/>
    <lineage>
        <taxon>Bacteria</taxon>
        <taxon>Pseudomonadati</taxon>
        <taxon>Pseudomonadota</taxon>
        <taxon>Alphaproteobacteria</taxon>
        <taxon>Sphingomonadales</taxon>
        <taxon>Sphingomonadaceae</taxon>
        <taxon>Sphingomonas</taxon>
    </lineage>
</organism>
<accession>A0A1B3Z6P8</accession>
<dbReference type="SUPFAM" id="SSF53686">
    <property type="entry name" value="Tryptophan synthase beta subunit-like PLP-dependent enzymes"/>
    <property type="match status" value="1"/>
</dbReference>
<feature type="domain" description="Tryptophan synthase beta chain-like PALP" evidence="13">
    <location>
        <begin position="87"/>
        <end position="343"/>
    </location>
</feature>
<dbReference type="InterPro" id="IPR051166">
    <property type="entry name" value="Threonine_Synthase"/>
</dbReference>
<name>A0A1B3Z6P8_9SPHN</name>
<dbReference type="OrthoDB" id="9763107at2"/>
<dbReference type="CDD" id="cd01560">
    <property type="entry name" value="Thr-synth_2"/>
    <property type="match status" value="1"/>
</dbReference>
<dbReference type="Gene3D" id="3.90.1380.10">
    <property type="entry name" value="Threonine synthase, N-terminal domain"/>
    <property type="match status" value="1"/>
</dbReference>
<dbReference type="UniPathway" id="UPA00050">
    <property type="reaction ID" value="UER00065"/>
</dbReference>
<feature type="domain" description="Threonine synthase N-terminal" evidence="14">
    <location>
        <begin position="2"/>
        <end position="80"/>
    </location>
</feature>
<dbReference type="NCBIfam" id="TIGR00260">
    <property type="entry name" value="thrC"/>
    <property type="match status" value="1"/>
</dbReference>
<dbReference type="STRING" id="1560345.AWL63_02955"/>
<evidence type="ECO:0000256" key="7">
    <source>
        <dbReference type="ARBA" id="ARBA00022697"/>
    </source>
</evidence>
<dbReference type="GO" id="GO:0030170">
    <property type="term" value="F:pyridoxal phosphate binding"/>
    <property type="evidence" value="ECO:0007669"/>
    <property type="project" value="InterPro"/>
</dbReference>
<comment type="catalytic activity">
    <reaction evidence="10">
        <text>O-phospho-L-homoserine + H2O = L-threonine + phosphate</text>
        <dbReference type="Rhea" id="RHEA:10840"/>
        <dbReference type="ChEBI" id="CHEBI:15377"/>
        <dbReference type="ChEBI" id="CHEBI:43474"/>
        <dbReference type="ChEBI" id="CHEBI:57590"/>
        <dbReference type="ChEBI" id="CHEBI:57926"/>
        <dbReference type="EC" id="4.2.3.1"/>
    </reaction>
</comment>
<dbReference type="KEGG" id="span:AWL63_02955"/>
<comment type="similarity">
    <text evidence="3">Belongs to the threonine synthase family.</text>
</comment>
<sequence>MRYISTRGDAPALDFEQVTLAGLASDGGLYLPETWPSLSTEEIAALRGASYVDTAVAVMAPFVEGTLSREDLRSLCEQAYGRFAHAAVTPLVQLDHQHWLLELFHGPTLAFKDVALQLLGLLFERFLAGSQHHVTVIGATSGDTGSAAIDALAGRAGVDIFMLHPKGRVSEVQRRQMTTVLAPNVHNLALENASFDDCQALVKAMFNDPHFSGTFALSAVNSINWARLMAQVVYYFYAAVRLGAPERPVAFAVPTGNFGDVFAGYVAAKMGLPVAKLIVATNVNDILHRALSAGDYSQGTVVPTPSPSMDIQVSSNFERLLFDLGGRDGHALAAQMQGFEASKAMRLTNAQAGGASALFASDRVDLDDMALAMRWASEDAGQVIDPHTAIGLAAARRAGLPADVPVVTLATAHPAKFGDAVERAIGMRPGLPARVGDLFDREERYATLPGTFEAVTAYIAERAVARA</sequence>
<evidence type="ECO:0000259" key="14">
    <source>
        <dbReference type="Pfam" id="PF14821"/>
    </source>
</evidence>
<evidence type="ECO:0000256" key="6">
    <source>
        <dbReference type="ARBA" id="ARBA00022605"/>
    </source>
</evidence>
<evidence type="ECO:0000313" key="16">
    <source>
        <dbReference type="Proteomes" id="UP000094256"/>
    </source>
</evidence>
<dbReference type="InterPro" id="IPR000634">
    <property type="entry name" value="Ser/Thr_deHydtase_PyrdxlP-BS"/>
</dbReference>
<dbReference type="PROSITE" id="PS00165">
    <property type="entry name" value="DEHYDRATASE_SER_THR"/>
    <property type="match status" value="1"/>
</dbReference>
<dbReference type="Pfam" id="PF00291">
    <property type="entry name" value="PALP"/>
    <property type="match status" value="1"/>
</dbReference>
<keyword evidence="7" id="KW-0791">Threonine biosynthesis</keyword>
<dbReference type="InterPro" id="IPR029144">
    <property type="entry name" value="Thr_synth_N"/>
</dbReference>
<evidence type="ECO:0000256" key="10">
    <source>
        <dbReference type="ARBA" id="ARBA00049144"/>
    </source>
</evidence>
<evidence type="ECO:0000256" key="5">
    <source>
        <dbReference type="ARBA" id="ARBA00018679"/>
    </source>
</evidence>
<keyword evidence="6" id="KW-0028">Amino-acid biosynthesis</keyword>
<evidence type="ECO:0000256" key="1">
    <source>
        <dbReference type="ARBA" id="ARBA00001933"/>
    </source>
</evidence>
<evidence type="ECO:0000256" key="8">
    <source>
        <dbReference type="ARBA" id="ARBA00022898"/>
    </source>
</evidence>
<dbReference type="PANTHER" id="PTHR42690">
    <property type="entry name" value="THREONINE SYNTHASE FAMILY MEMBER"/>
    <property type="match status" value="1"/>
</dbReference>
<gene>
    <name evidence="15" type="ORF">AWL63_02955</name>
</gene>
<evidence type="ECO:0000256" key="4">
    <source>
        <dbReference type="ARBA" id="ARBA00013028"/>
    </source>
</evidence>
<evidence type="ECO:0000256" key="3">
    <source>
        <dbReference type="ARBA" id="ARBA00005517"/>
    </source>
</evidence>
<evidence type="ECO:0000256" key="2">
    <source>
        <dbReference type="ARBA" id="ARBA00004979"/>
    </source>
</evidence>
<reference evidence="15 16" key="1">
    <citation type="submission" date="2016-01" db="EMBL/GenBank/DDBJ databases">
        <title>Complete genome and mega plasmid sequence of Sphingomonas panacis DCY99 elicits systemic resistance in rice to Xanthomonas oryzae.</title>
        <authorList>
            <person name="Kim Y.J."/>
            <person name="Yang D.C."/>
            <person name="Sing P."/>
        </authorList>
    </citation>
    <scope>NUCLEOTIDE SEQUENCE [LARGE SCALE GENOMIC DNA]</scope>
    <source>
        <strain evidence="15 16">DCY99</strain>
    </source>
</reference>
<evidence type="ECO:0000256" key="9">
    <source>
        <dbReference type="ARBA" id="ARBA00023239"/>
    </source>
</evidence>
<dbReference type="InterPro" id="IPR001926">
    <property type="entry name" value="TrpB-like_PALP"/>
</dbReference>
<dbReference type="Pfam" id="PF14821">
    <property type="entry name" value="Thr_synth_N"/>
    <property type="match status" value="1"/>
</dbReference>
<comment type="pathway">
    <text evidence="2">Amino-acid biosynthesis; L-threonine biosynthesis; L-threonine from L-aspartate: step 5/5.</text>
</comment>
<dbReference type="InterPro" id="IPR004450">
    <property type="entry name" value="Thr_synthase-like"/>
</dbReference>
<dbReference type="InterPro" id="IPR036052">
    <property type="entry name" value="TrpB-like_PALP_sf"/>
</dbReference>
<evidence type="ECO:0000256" key="11">
    <source>
        <dbReference type="NCBIfam" id="TIGR00260"/>
    </source>
</evidence>
<evidence type="ECO:0000256" key="12">
    <source>
        <dbReference type="PIRSR" id="PIRSR604450-51"/>
    </source>
</evidence>
<dbReference type="EC" id="4.2.3.1" evidence="4 11"/>